<proteinExistence type="predicted"/>
<keyword evidence="2" id="KW-1185">Reference proteome</keyword>
<evidence type="ECO:0000313" key="2">
    <source>
        <dbReference type="Proteomes" id="UP000196005"/>
    </source>
</evidence>
<accession>A0A1Y0HJW3</accession>
<dbReference type="EMBL" id="CP021416">
    <property type="protein sequence ID" value="ARU48407.1"/>
    <property type="molecule type" value="Genomic_DNA"/>
</dbReference>
<evidence type="ECO:0000313" key="1">
    <source>
        <dbReference type="EMBL" id="ARU48407.1"/>
    </source>
</evidence>
<gene>
    <name evidence="1" type="ORF">Sdiek1_1241</name>
</gene>
<sequence length="112" mass="12960">MGDEATVMMKAFLDKNEIAYDSGVGKEKFSVNYYINHDLVESMIATVTFYMNNPEFVDTITIGELDSHQYHTGFSQRYQEYKFDEMQNSFTIHGASSQKHNNMPFNVVIRPL</sequence>
<organism evidence="1 2">
    <name type="scientific">Sulfurospirillum diekertiae</name>
    <dbReference type="NCBI Taxonomy" id="1854492"/>
    <lineage>
        <taxon>Bacteria</taxon>
        <taxon>Pseudomonadati</taxon>
        <taxon>Campylobacterota</taxon>
        <taxon>Epsilonproteobacteria</taxon>
        <taxon>Campylobacterales</taxon>
        <taxon>Sulfurospirillaceae</taxon>
        <taxon>Sulfurospirillum</taxon>
    </lineage>
</organism>
<reference evidence="2" key="1">
    <citation type="submission" date="2017-05" db="EMBL/GenBank/DDBJ databases">
        <title>Dechlorination kinetics govern the competition between two new strains of the genus Sulfurospirillum.</title>
        <authorList>
            <person name="Buttet G.F."/>
            <person name="Murray A.M."/>
            <person name="Goris T."/>
            <person name="Burion M."/>
            <person name="Lin B."/>
            <person name="Rolle M."/>
            <person name="Maillard J."/>
        </authorList>
    </citation>
    <scope>NUCLEOTIDE SEQUENCE [LARGE SCALE GENOMIC DNA]</scope>
    <source>
        <strain evidence="2">SL2-1</strain>
    </source>
</reference>
<dbReference type="KEGG" id="suls:Sdiek1_1241"/>
<protein>
    <submittedName>
        <fullName evidence="1">Uncharacterized protein</fullName>
    </submittedName>
</protein>
<dbReference type="Proteomes" id="UP000196005">
    <property type="component" value="Chromosome"/>
</dbReference>
<dbReference type="RefSeq" id="WP_087438369.1">
    <property type="nucleotide sequence ID" value="NZ_CP021416.1"/>
</dbReference>
<dbReference type="AlphaFoldDB" id="A0A1Y0HJW3"/>
<name>A0A1Y0HJW3_9BACT</name>
<dbReference type="OrthoDB" id="5339815at2"/>